<comment type="caution">
    <text evidence="3">The sequence shown here is derived from an EMBL/GenBank/DDBJ whole genome shotgun (WGS) entry which is preliminary data.</text>
</comment>
<dbReference type="GO" id="GO:0003824">
    <property type="term" value="F:catalytic activity"/>
    <property type="evidence" value="ECO:0007669"/>
    <property type="project" value="InterPro"/>
</dbReference>
<evidence type="ECO:0000313" key="3">
    <source>
        <dbReference type="EMBL" id="CAI8038529.1"/>
    </source>
</evidence>
<comment type="similarity">
    <text evidence="1">Belongs to the amidase family.</text>
</comment>
<keyword evidence="4" id="KW-1185">Reference proteome</keyword>
<dbReference type="Proteomes" id="UP001174909">
    <property type="component" value="Unassembled WGS sequence"/>
</dbReference>
<evidence type="ECO:0000313" key="4">
    <source>
        <dbReference type="Proteomes" id="UP001174909"/>
    </source>
</evidence>
<dbReference type="InterPro" id="IPR020556">
    <property type="entry name" value="Amidase_CS"/>
</dbReference>
<dbReference type="PANTHER" id="PTHR11895">
    <property type="entry name" value="TRANSAMIDASE"/>
    <property type="match status" value="1"/>
</dbReference>
<gene>
    <name evidence="3" type="ORF">GBAR_LOCUS21481</name>
</gene>
<evidence type="ECO:0000256" key="1">
    <source>
        <dbReference type="ARBA" id="ARBA00009199"/>
    </source>
</evidence>
<feature type="domain" description="Amidase" evidence="2">
    <location>
        <begin position="185"/>
        <end position="291"/>
    </location>
</feature>
<dbReference type="EMBL" id="CASHTH010002998">
    <property type="protein sequence ID" value="CAI8038529.1"/>
    <property type="molecule type" value="Genomic_DNA"/>
</dbReference>
<accession>A0AA35WZF4</accession>
<evidence type="ECO:0000259" key="2">
    <source>
        <dbReference type="Pfam" id="PF01425"/>
    </source>
</evidence>
<dbReference type="SUPFAM" id="SSF75304">
    <property type="entry name" value="Amidase signature (AS) enzymes"/>
    <property type="match status" value="1"/>
</dbReference>
<feature type="domain" description="Amidase" evidence="2">
    <location>
        <begin position="2"/>
        <end position="150"/>
    </location>
</feature>
<dbReference type="InterPro" id="IPR036928">
    <property type="entry name" value="AS_sf"/>
</dbReference>
<dbReference type="InterPro" id="IPR000120">
    <property type="entry name" value="Amidase"/>
</dbReference>
<dbReference type="InterPro" id="IPR023631">
    <property type="entry name" value="Amidase_dom"/>
</dbReference>
<dbReference type="AlphaFoldDB" id="A0AA35WZF4"/>
<reference evidence="3" key="1">
    <citation type="submission" date="2023-03" db="EMBL/GenBank/DDBJ databases">
        <authorList>
            <person name="Steffen K."/>
            <person name="Cardenas P."/>
        </authorList>
    </citation>
    <scope>NUCLEOTIDE SEQUENCE</scope>
</reference>
<dbReference type="PANTHER" id="PTHR11895:SF7">
    <property type="entry name" value="GLUTAMYL-TRNA(GLN) AMIDOTRANSFERASE SUBUNIT A, MITOCHONDRIAL"/>
    <property type="match status" value="1"/>
</dbReference>
<dbReference type="PROSITE" id="PS00571">
    <property type="entry name" value="AMIDASES"/>
    <property type="match status" value="1"/>
</dbReference>
<protein>
    <submittedName>
        <fullName evidence="3">Glutamyl-tRNA(Gln) amidotransferase subunit A 2</fullName>
    </submittedName>
</protein>
<organism evidence="3 4">
    <name type="scientific">Geodia barretti</name>
    <name type="common">Barrett's horny sponge</name>
    <dbReference type="NCBI Taxonomy" id="519541"/>
    <lineage>
        <taxon>Eukaryota</taxon>
        <taxon>Metazoa</taxon>
        <taxon>Porifera</taxon>
        <taxon>Demospongiae</taxon>
        <taxon>Heteroscleromorpha</taxon>
        <taxon>Tetractinellida</taxon>
        <taxon>Astrophorina</taxon>
        <taxon>Geodiidae</taxon>
        <taxon>Geodia</taxon>
    </lineage>
</organism>
<dbReference type="Gene3D" id="3.90.1300.10">
    <property type="entry name" value="Amidase signature (AS) domain"/>
    <property type="match status" value="2"/>
</dbReference>
<sequence length="312" mass="33057">MAVKGYPTTAGSKILADWKPDFDATVVARLREAGAIVLGKNNMHEWAGGGTTMNPYFGTTYNPWDTTRVPGGSSGGSAAAVAADLCLISIGTDNAGSVRNPAAWCGTVGLKATYGRVSRFGGVAGTGGFSSDHFGPFTKTVEDCALTATSRCENLVAHEPYLRKQPRDYSPELLYRNIASLTVPASSYVTSQRVRRVICREFEEALQDVQVIVAPTVGIAAPTIEECKQGFAEIDGRRIPFRHPSGSIGTRCTIPFNVTGHPALSVCCGFTADGLPIGLQIVGSCFEESRVFQVAHAYEQAAGLYGRKPGVA</sequence>
<proteinExistence type="inferred from homology"/>
<dbReference type="Pfam" id="PF01425">
    <property type="entry name" value="Amidase"/>
    <property type="match status" value="2"/>
</dbReference>
<name>A0AA35WZF4_GEOBA</name>